<keyword evidence="4" id="KW-1185">Reference proteome</keyword>
<dbReference type="KEGG" id="ckh:LVJ77_10690"/>
<feature type="domain" description="4'-phosphopantetheinyl transferase" evidence="2">
    <location>
        <begin position="74"/>
        <end position="140"/>
    </location>
</feature>
<dbReference type="EMBL" id="CP091521">
    <property type="protein sequence ID" value="UOP04656.1"/>
    <property type="molecule type" value="Genomic_DNA"/>
</dbReference>
<dbReference type="SUPFAM" id="SSF56214">
    <property type="entry name" value="4'-phosphopantetheinyl transferase"/>
    <property type="match status" value="1"/>
</dbReference>
<organism evidence="3 4">
    <name type="scientific">Conchiformibius kuhniae</name>
    <dbReference type="NCBI Taxonomy" id="211502"/>
    <lineage>
        <taxon>Bacteria</taxon>
        <taxon>Pseudomonadati</taxon>
        <taxon>Pseudomonadota</taxon>
        <taxon>Betaproteobacteria</taxon>
        <taxon>Neisseriales</taxon>
        <taxon>Neisseriaceae</taxon>
        <taxon>Conchiformibius</taxon>
    </lineage>
</organism>
<dbReference type="RefSeq" id="WP_027010235.1">
    <property type="nucleotide sequence ID" value="NZ_CP091521.1"/>
</dbReference>
<gene>
    <name evidence="3" type="ORF">LVJ77_10690</name>
</gene>
<dbReference type="Pfam" id="PF01648">
    <property type="entry name" value="ACPS"/>
    <property type="match status" value="1"/>
</dbReference>
<protein>
    <submittedName>
        <fullName evidence="3">4'-phosphopantetheinyl transferase family protein</fullName>
    </submittedName>
</protein>
<keyword evidence="1 3" id="KW-0808">Transferase</keyword>
<evidence type="ECO:0000313" key="3">
    <source>
        <dbReference type="EMBL" id="UOP04656.1"/>
    </source>
</evidence>
<proteinExistence type="predicted"/>
<dbReference type="InterPro" id="IPR008278">
    <property type="entry name" value="4-PPantetheinyl_Trfase_dom"/>
</dbReference>
<evidence type="ECO:0000259" key="2">
    <source>
        <dbReference type="Pfam" id="PF01648"/>
    </source>
</evidence>
<evidence type="ECO:0000256" key="1">
    <source>
        <dbReference type="ARBA" id="ARBA00022679"/>
    </source>
</evidence>
<dbReference type="InterPro" id="IPR037143">
    <property type="entry name" value="4-PPantetheinyl_Trfase_dom_sf"/>
</dbReference>
<reference evidence="3" key="2">
    <citation type="submission" date="2024-09" db="EMBL/GenBank/DDBJ databases">
        <authorList>
            <person name="Veyrier F.J."/>
        </authorList>
    </citation>
    <scope>NUCLEOTIDE SEQUENCE</scope>
    <source>
        <strain evidence="3">17694</strain>
    </source>
</reference>
<evidence type="ECO:0000313" key="4">
    <source>
        <dbReference type="Proteomes" id="UP000831534"/>
    </source>
</evidence>
<dbReference type="AlphaFoldDB" id="A0A8T9MW14"/>
<reference evidence="3" key="1">
    <citation type="journal article" date="2022" name="Res Sq">
        <title>Evolution of multicellular longitudinally dividing oral cavity symbionts (Neisseriaceae).</title>
        <authorList>
            <person name="Nyongesa S."/>
            <person name="Weber P."/>
            <person name="Bernet E."/>
            <person name="Pullido F."/>
            <person name="Nieckarz M."/>
            <person name="Delaby M."/>
            <person name="Nieves C."/>
            <person name="Viehboeck T."/>
            <person name="Krause N."/>
            <person name="Rivera-Millot A."/>
            <person name="Nakamura A."/>
            <person name="Vischer N."/>
            <person name="VanNieuwenhze M."/>
            <person name="Brun Y."/>
            <person name="Cava F."/>
            <person name="Bulgheresi S."/>
            <person name="Veyrier F."/>
        </authorList>
    </citation>
    <scope>NUCLEOTIDE SEQUENCE</scope>
    <source>
        <strain evidence="3">17694</strain>
    </source>
</reference>
<dbReference type="Proteomes" id="UP000831534">
    <property type="component" value="Chromosome"/>
</dbReference>
<dbReference type="Gene3D" id="3.90.470.20">
    <property type="entry name" value="4'-phosphopantetheinyl transferase domain"/>
    <property type="match status" value="1"/>
</dbReference>
<accession>A0A8T9MW14</accession>
<dbReference type="GO" id="GO:0000287">
    <property type="term" value="F:magnesium ion binding"/>
    <property type="evidence" value="ECO:0007669"/>
    <property type="project" value="InterPro"/>
</dbReference>
<name>A0A8T9MW14_9NEIS</name>
<sequence length="197" mass="22009">MDVYVAGRDCAAYYDDAALDTNDAVRVAHRPALARRDDWRVSRFLKQRVAADGRCRSLSHSGGAALLACAESVVGADLERLRPRDFRAWQDNILHPHEHIWLARHGRTLTAHYALWTLKEALLKAAGLAFADLADVGIRQHGGHWRLCADGRVWHGAVWRVGGDFAAACVWRQAGETVCWHGFGAWQTVRVAEWCGF</sequence>
<dbReference type="GO" id="GO:0008897">
    <property type="term" value="F:holo-[acyl-carrier-protein] synthase activity"/>
    <property type="evidence" value="ECO:0007669"/>
    <property type="project" value="InterPro"/>
</dbReference>